<feature type="region of interest" description="Disordered" evidence="4">
    <location>
        <begin position="868"/>
        <end position="887"/>
    </location>
</feature>
<keyword evidence="2" id="KW-0378">Hydrolase</keyword>
<dbReference type="Pfam" id="PF02383">
    <property type="entry name" value="Syja_N"/>
    <property type="match status" value="1"/>
</dbReference>
<reference evidence="6 7" key="1">
    <citation type="submission" date="2016-07" db="EMBL/GenBank/DDBJ databases">
        <title>Pervasive Adenine N6-methylation of Active Genes in Fungi.</title>
        <authorList>
            <consortium name="DOE Joint Genome Institute"/>
            <person name="Mondo S.J."/>
            <person name="Dannebaum R.O."/>
            <person name="Kuo R.C."/>
            <person name="Labutti K."/>
            <person name="Haridas S."/>
            <person name="Kuo A."/>
            <person name="Salamov A."/>
            <person name="Ahrendt S.R."/>
            <person name="Lipzen A."/>
            <person name="Sullivan W."/>
            <person name="Andreopoulos W.B."/>
            <person name="Clum A."/>
            <person name="Lindquist E."/>
            <person name="Daum C."/>
            <person name="Ramamoorthy G.K."/>
            <person name="Gryganskyi A."/>
            <person name="Culley D."/>
            <person name="Magnuson J.K."/>
            <person name="James T.Y."/>
            <person name="O'Malley M.A."/>
            <person name="Stajich J.E."/>
            <person name="Spatafora J.W."/>
            <person name="Visel A."/>
            <person name="Grigoriev I.V."/>
        </authorList>
    </citation>
    <scope>NUCLEOTIDE SEQUENCE [LARGE SCALE GENOMIC DNA]</scope>
    <source>
        <strain evidence="6 7">ATCC 12442</strain>
    </source>
</reference>
<feature type="region of interest" description="Disordered" evidence="4">
    <location>
        <begin position="610"/>
        <end position="632"/>
    </location>
</feature>
<keyword evidence="7" id="KW-1185">Reference proteome</keyword>
<evidence type="ECO:0000256" key="2">
    <source>
        <dbReference type="ARBA" id="ARBA00022801"/>
    </source>
</evidence>
<dbReference type="OrthoDB" id="405996at2759"/>
<dbReference type="InterPro" id="IPR043573">
    <property type="entry name" value="Fig4-like"/>
</dbReference>
<feature type="domain" description="SAC" evidence="5">
    <location>
        <begin position="146"/>
        <end position="514"/>
    </location>
</feature>
<dbReference type="PANTHER" id="PTHR45738:SF5">
    <property type="entry name" value="POLYPHOSPHOINOSITIDE PHOSPHATASE"/>
    <property type="match status" value="1"/>
</dbReference>
<feature type="compositionally biased region" description="Polar residues" evidence="4">
    <location>
        <begin position="868"/>
        <end position="884"/>
    </location>
</feature>
<dbReference type="PROSITE" id="PS50275">
    <property type="entry name" value="SAC"/>
    <property type="match status" value="1"/>
</dbReference>
<evidence type="ECO:0000256" key="1">
    <source>
        <dbReference type="ARBA" id="ARBA00004308"/>
    </source>
</evidence>
<evidence type="ECO:0000256" key="3">
    <source>
        <dbReference type="ARBA" id="ARBA00023136"/>
    </source>
</evidence>
<dbReference type="RefSeq" id="XP_040743810.1">
    <property type="nucleotide sequence ID" value="XM_040887483.1"/>
</dbReference>
<dbReference type="GO" id="GO:0012505">
    <property type="term" value="C:endomembrane system"/>
    <property type="evidence" value="ECO:0007669"/>
    <property type="project" value="UniProtKB-SubCell"/>
</dbReference>
<feature type="region of interest" description="Disordered" evidence="4">
    <location>
        <begin position="791"/>
        <end position="814"/>
    </location>
</feature>
<evidence type="ECO:0000313" key="7">
    <source>
        <dbReference type="Proteomes" id="UP000193922"/>
    </source>
</evidence>
<evidence type="ECO:0000256" key="4">
    <source>
        <dbReference type="SAM" id="MobiDB-lite"/>
    </source>
</evidence>
<dbReference type="PANTHER" id="PTHR45738">
    <property type="entry name" value="POLYPHOSPHOINOSITIDE PHOSPHATASE"/>
    <property type="match status" value="1"/>
</dbReference>
<comment type="caution">
    <text evidence="6">The sequence shown here is derived from an EMBL/GenBank/DDBJ whole genome shotgun (WGS) entry which is preliminary data.</text>
</comment>
<dbReference type="GeneID" id="63804131"/>
<name>A0A1Y1W9P9_9FUNG</name>
<keyword evidence="3" id="KW-0472">Membrane</keyword>
<dbReference type="GO" id="GO:0043813">
    <property type="term" value="F:phosphatidylinositol-3,5-bisphosphate 5-phosphatase activity"/>
    <property type="evidence" value="ECO:0007669"/>
    <property type="project" value="InterPro"/>
</dbReference>
<dbReference type="AlphaFoldDB" id="A0A1Y1W9P9"/>
<evidence type="ECO:0000313" key="6">
    <source>
        <dbReference type="EMBL" id="ORX70172.1"/>
    </source>
</evidence>
<dbReference type="GO" id="GO:0046856">
    <property type="term" value="P:phosphatidylinositol dephosphorylation"/>
    <property type="evidence" value="ECO:0007669"/>
    <property type="project" value="InterPro"/>
</dbReference>
<evidence type="ECO:0000259" key="5">
    <source>
        <dbReference type="PROSITE" id="PS50275"/>
    </source>
</evidence>
<gene>
    <name evidence="6" type="ORF">DL89DRAFT_267395</name>
</gene>
<protein>
    <recommendedName>
        <fullName evidence="5">SAC domain-containing protein</fullName>
    </recommendedName>
</protein>
<sequence length="993" mass="112581">MDPDSKQLLRPTQVLDSFDVYETRTSLYFVGSNESSGYYRVMRIDRTTKNTNEMVVDNGTVYTKETIAPVVADIRAKPAKLLVGGVCGMLGLVRFTKGFYVSVVTRRKPVALLGGHYVYHVEDTRLLSVASRPERSEAEDRHIRTFRNVDLTKNFYYSHTYDITHTLQRNVRMAQGAGKEKPSYNGMFVWNYQLICNATYLNVKPEWTIALVHGYVDQSRLAILGRDVFVTLVARRSRVFAGVRYLKRGVNGRGFVANDVETEQIVSTMELTSFDQPFGEPFSNPYFTSYVQHRGSIPLFWSQDTSGMVPKPPIEINVRDPYFVEAGRHFDSLFQRYGTPVIVLNLIKIKERTKRESRLGEEFSEGLRYLNQFLPKGRKIRYVAWDMSRAKKNREEDVLAILEVIAEETLALTGFFHNGPELYSNFIKRRDAGDEREFRQSVRWQTGIVRSNCIDCLDRTNAAQSIIGKVVLAHQLYELGQIDEPHLSFNTDAAMIIEEMYHDLGDTIALQYGGSHLVNTVQTYRRNNNWRSHSRDVVEALRRYYSNSLLDMERQEAITMFLERSLLEECKGDDCVGANNLSPLGSPIANQVSTLTTSQWWTTLGDEGMDEAGKEKADSLEKDSKDDTSHRDDYWNEYYRPHEYTSLDSLFVGNLNSTASLHPNMDIQNMPSPFVDRSAKTARTYSHVRRVQQEPQWLKSETDEYTDPTRVSRQEIYDKLCAKTVQPQVILPIGVGGWITDGVSSPLQEPQVSRQELEEYKKYVHQFDDLKKWIVLPSTKLYADVHNAGVRTPERGSAKSPAHAEPPATTSKIKMDTGGLGVLALERQRSQTPTPGMQAHSLMSLSATLPARPGSRKITPLEILQRSPSLRASGRQRANTSSAERGSLWGLWPNVPSLGSKRSSLVGQQGSGGGDFAAMLQRRASHGQLAKHDRSRSLDFANASSLPPRQPAFGQHDEKNEAVVTEPRVSEADLRVYQEYVKMRKAFQGQLRI</sequence>
<dbReference type="InterPro" id="IPR002013">
    <property type="entry name" value="SAC_dom"/>
</dbReference>
<accession>A0A1Y1W9P9</accession>
<proteinExistence type="predicted"/>
<feature type="region of interest" description="Disordered" evidence="4">
    <location>
        <begin position="942"/>
        <end position="965"/>
    </location>
</feature>
<dbReference type="Proteomes" id="UP000193922">
    <property type="component" value="Unassembled WGS sequence"/>
</dbReference>
<dbReference type="EMBL" id="MCFD01000006">
    <property type="protein sequence ID" value="ORX70172.1"/>
    <property type="molecule type" value="Genomic_DNA"/>
</dbReference>
<organism evidence="6 7">
    <name type="scientific">Linderina pennispora</name>
    <dbReference type="NCBI Taxonomy" id="61395"/>
    <lineage>
        <taxon>Eukaryota</taxon>
        <taxon>Fungi</taxon>
        <taxon>Fungi incertae sedis</taxon>
        <taxon>Zoopagomycota</taxon>
        <taxon>Kickxellomycotina</taxon>
        <taxon>Kickxellomycetes</taxon>
        <taxon>Kickxellales</taxon>
        <taxon>Kickxellaceae</taxon>
        <taxon>Linderina</taxon>
    </lineage>
</organism>
<dbReference type="STRING" id="61395.A0A1Y1W9P9"/>
<feature type="compositionally biased region" description="Basic and acidic residues" evidence="4">
    <location>
        <begin position="611"/>
        <end position="632"/>
    </location>
</feature>
<comment type="subcellular location">
    <subcellularLocation>
        <location evidence="1">Endomembrane system</location>
    </subcellularLocation>
</comment>